<comment type="caution">
    <text evidence="4">The sequence shown here is derived from an EMBL/GenBank/DDBJ whole genome shotgun (WGS) entry which is preliminary data.</text>
</comment>
<dbReference type="RefSeq" id="WP_230668391.1">
    <property type="nucleotide sequence ID" value="NZ_JAJNAY010000001.1"/>
</dbReference>
<keyword evidence="1" id="KW-0433">Leucine-rich repeat</keyword>
<dbReference type="AlphaFoldDB" id="A0A9Q3V0H9"/>
<reference evidence="4" key="1">
    <citation type="submission" date="2021-11" db="EMBL/GenBank/DDBJ databases">
        <title>Description of novel Chryseobacterium species.</title>
        <authorList>
            <person name="Saticioglu I.B."/>
            <person name="Ay H."/>
            <person name="Altun S."/>
            <person name="Duman M."/>
        </authorList>
    </citation>
    <scope>NUCLEOTIDE SEQUENCE</scope>
    <source>
        <strain evidence="4">C-17</strain>
    </source>
</reference>
<dbReference type="InterPro" id="IPR001611">
    <property type="entry name" value="Leu-rich_rpt"/>
</dbReference>
<keyword evidence="2" id="KW-0677">Repeat</keyword>
<dbReference type="Gene3D" id="3.80.10.10">
    <property type="entry name" value="Ribonuclease Inhibitor"/>
    <property type="match status" value="1"/>
</dbReference>
<dbReference type="PANTHER" id="PTHR46652">
    <property type="entry name" value="LEUCINE-RICH REPEAT AND IQ DOMAIN-CONTAINING PROTEIN 1-RELATED"/>
    <property type="match status" value="1"/>
</dbReference>
<dbReference type="InterPro" id="IPR050836">
    <property type="entry name" value="SDS22/Internalin_LRR"/>
</dbReference>
<dbReference type="EMBL" id="JAJNAY010000001">
    <property type="protein sequence ID" value="MCD1116619.1"/>
    <property type="molecule type" value="Genomic_DNA"/>
</dbReference>
<evidence type="ECO:0000313" key="4">
    <source>
        <dbReference type="EMBL" id="MCD1116619.1"/>
    </source>
</evidence>
<gene>
    <name evidence="4" type="ORF">LO744_07100</name>
</gene>
<feature type="chain" id="PRO_5040183416" evidence="3">
    <location>
        <begin position="20"/>
        <end position="211"/>
    </location>
</feature>
<proteinExistence type="predicted"/>
<evidence type="ECO:0000256" key="2">
    <source>
        <dbReference type="ARBA" id="ARBA00022737"/>
    </source>
</evidence>
<sequence>MKCKIITLLLMISAIHFFSCQNLVFKDKKFEKAVIENFDLNKDGFINHEEAEKTENLFLVNKGITSADDLVYFKNAKMIVLDKNTISKISLIKLNKLELFSCAYCETQIFSTENLDALTSLYLDNNRMTNISLKSTPKIDQLTISLNQLKTIDVSTLNYLRRLNIEHNQIQKLDISKNLNLQILNIIGNPLKETDIKKSTKNATILGFEKN</sequence>
<keyword evidence="5" id="KW-1185">Reference proteome</keyword>
<keyword evidence="3" id="KW-0732">Signal</keyword>
<dbReference type="SUPFAM" id="SSF52058">
    <property type="entry name" value="L domain-like"/>
    <property type="match status" value="1"/>
</dbReference>
<evidence type="ECO:0000256" key="3">
    <source>
        <dbReference type="SAM" id="SignalP"/>
    </source>
</evidence>
<dbReference type="Proteomes" id="UP001108025">
    <property type="component" value="Unassembled WGS sequence"/>
</dbReference>
<accession>A0A9Q3V0H9</accession>
<feature type="signal peptide" evidence="3">
    <location>
        <begin position="1"/>
        <end position="19"/>
    </location>
</feature>
<evidence type="ECO:0000256" key="1">
    <source>
        <dbReference type="ARBA" id="ARBA00022614"/>
    </source>
</evidence>
<dbReference type="InterPro" id="IPR032675">
    <property type="entry name" value="LRR_dom_sf"/>
</dbReference>
<dbReference type="PANTHER" id="PTHR46652:SF7">
    <property type="entry name" value="LEUCINE-RICH REPEAT AND IQ DOMAIN-CONTAINING PROTEIN 1"/>
    <property type="match status" value="1"/>
</dbReference>
<organism evidence="4 5">
    <name type="scientific">Chryseobacterium turcicum</name>
    <dbReference type="NCBI Taxonomy" id="2898076"/>
    <lineage>
        <taxon>Bacteria</taxon>
        <taxon>Pseudomonadati</taxon>
        <taxon>Bacteroidota</taxon>
        <taxon>Flavobacteriia</taxon>
        <taxon>Flavobacteriales</taxon>
        <taxon>Weeksellaceae</taxon>
        <taxon>Chryseobacterium group</taxon>
        <taxon>Chryseobacterium</taxon>
    </lineage>
</organism>
<evidence type="ECO:0000313" key="5">
    <source>
        <dbReference type="Proteomes" id="UP001108025"/>
    </source>
</evidence>
<protein>
    <submittedName>
        <fullName evidence="4">Leucine-rich repeat domain-containing protein</fullName>
    </submittedName>
</protein>
<name>A0A9Q3V0H9_9FLAO</name>
<dbReference type="PROSITE" id="PS51450">
    <property type="entry name" value="LRR"/>
    <property type="match status" value="1"/>
</dbReference>